<name>A0A0R3T344_RODNA</name>
<dbReference type="Pfam" id="PF08523">
    <property type="entry name" value="MBF1"/>
    <property type="match status" value="1"/>
</dbReference>
<dbReference type="FunFam" id="1.10.260.40:FF:000018">
    <property type="entry name" value="Multiprotein bridging factor 1"/>
    <property type="match status" value="1"/>
</dbReference>
<dbReference type="GO" id="GO:0005634">
    <property type="term" value="C:nucleus"/>
    <property type="evidence" value="ECO:0007669"/>
    <property type="project" value="TreeGrafter"/>
</dbReference>
<dbReference type="InterPro" id="IPR013729">
    <property type="entry name" value="MBF1_N"/>
</dbReference>
<dbReference type="CDD" id="cd00093">
    <property type="entry name" value="HTH_XRE"/>
    <property type="match status" value="1"/>
</dbReference>
<keyword evidence="1" id="KW-0805">Transcription regulation</keyword>
<dbReference type="Pfam" id="PF01381">
    <property type="entry name" value="HTH_3"/>
    <property type="match status" value="1"/>
</dbReference>
<dbReference type="InterPro" id="IPR010982">
    <property type="entry name" value="Lambda_DNA-bd_dom_sf"/>
</dbReference>
<dbReference type="OrthoDB" id="10253401at2759"/>
<protein>
    <submittedName>
        <fullName evidence="7">HTH cro/C1-type domain-containing protein</fullName>
    </submittedName>
</protein>
<reference evidence="5 6" key="2">
    <citation type="submission" date="2018-11" db="EMBL/GenBank/DDBJ databases">
        <authorList>
            <consortium name="Pathogen Informatics"/>
        </authorList>
    </citation>
    <scope>NUCLEOTIDE SEQUENCE [LARGE SCALE GENOMIC DNA]</scope>
</reference>
<evidence type="ECO:0000313" key="7">
    <source>
        <dbReference type="WBParaSite" id="HNAJ_0000140401-mRNA-1"/>
    </source>
</evidence>
<evidence type="ECO:0000256" key="3">
    <source>
        <dbReference type="ARBA" id="ARBA00023163"/>
    </source>
</evidence>
<dbReference type="Proteomes" id="UP000278807">
    <property type="component" value="Unassembled WGS sequence"/>
</dbReference>
<sequence length="134" mass="14929">MEPRVRPVNLKKNAPLNIAARSGQEIHTEKKFAAGSNKQHDIKNLNKLEEDTEDFHHAHVSSDVSRLIAQGRQNAGLTQKELATKINEKPSIIAEYEQGKAIPNQTILGKLERALNIKLRGKEKGAPLVSRPKK</sequence>
<keyword evidence="6" id="KW-1185">Reference proteome</keyword>
<evidence type="ECO:0000313" key="5">
    <source>
        <dbReference type="EMBL" id="VDN97262.1"/>
    </source>
</evidence>
<dbReference type="AlphaFoldDB" id="A0A0R3T344"/>
<evidence type="ECO:0000256" key="2">
    <source>
        <dbReference type="ARBA" id="ARBA00023125"/>
    </source>
</evidence>
<keyword evidence="3" id="KW-0804">Transcription</keyword>
<reference evidence="7" key="1">
    <citation type="submission" date="2017-02" db="UniProtKB">
        <authorList>
            <consortium name="WormBaseParasite"/>
        </authorList>
    </citation>
    <scope>IDENTIFICATION</scope>
</reference>
<dbReference type="GO" id="GO:0003677">
    <property type="term" value="F:DNA binding"/>
    <property type="evidence" value="ECO:0007669"/>
    <property type="project" value="UniProtKB-KW"/>
</dbReference>
<evidence type="ECO:0000259" key="4">
    <source>
        <dbReference type="PROSITE" id="PS50943"/>
    </source>
</evidence>
<feature type="domain" description="HTH cro/C1-type" evidence="4">
    <location>
        <begin position="68"/>
        <end position="122"/>
    </location>
</feature>
<dbReference type="InterPro" id="IPR001387">
    <property type="entry name" value="Cro/C1-type_HTH"/>
</dbReference>
<evidence type="ECO:0000256" key="1">
    <source>
        <dbReference type="ARBA" id="ARBA00023015"/>
    </source>
</evidence>
<dbReference type="SMART" id="SM00530">
    <property type="entry name" value="HTH_XRE"/>
    <property type="match status" value="1"/>
</dbReference>
<proteinExistence type="predicted"/>
<evidence type="ECO:0000313" key="6">
    <source>
        <dbReference type="Proteomes" id="UP000278807"/>
    </source>
</evidence>
<dbReference type="Gene3D" id="1.10.260.40">
    <property type="entry name" value="lambda repressor-like DNA-binding domains"/>
    <property type="match status" value="1"/>
</dbReference>
<organism evidence="7">
    <name type="scientific">Rodentolepis nana</name>
    <name type="common">Dwarf tapeworm</name>
    <name type="synonym">Hymenolepis nana</name>
    <dbReference type="NCBI Taxonomy" id="102285"/>
    <lineage>
        <taxon>Eukaryota</taxon>
        <taxon>Metazoa</taxon>
        <taxon>Spiralia</taxon>
        <taxon>Lophotrochozoa</taxon>
        <taxon>Platyhelminthes</taxon>
        <taxon>Cestoda</taxon>
        <taxon>Eucestoda</taxon>
        <taxon>Cyclophyllidea</taxon>
        <taxon>Hymenolepididae</taxon>
        <taxon>Rodentolepis</taxon>
    </lineage>
</organism>
<dbReference type="PANTHER" id="PTHR10245:SF15">
    <property type="entry name" value="ENDOTHELIAL DIFFERENTIATION-RELATED FACTOR 1"/>
    <property type="match status" value="1"/>
</dbReference>
<dbReference type="WBParaSite" id="HNAJ_0000140401-mRNA-1">
    <property type="protein sequence ID" value="HNAJ_0000140401-mRNA-1"/>
    <property type="gene ID" value="HNAJ_0000140401"/>
</dbReference>
<accession>A0A0R3T344</accession>
<dbReference type="PANTHER" id="PTHR10245">
    <property type="entry name" value="ENDOTHELIAL DIFFERENTIATION-RELATED FACTOR 1 MULTIPROTEIN BRIDGING FACTOR 1"/>
    <property type="match status" value="1"/>
</dbReference>
<dbReference type="STRING" id="102285.A0A0R3T344"/>
<dbReference type="SUPFAM" id="SSF47413">
    <property type="entry name" value="lambda repressor-like DNA-binding domains"/>
    <property type="match status" value="1"/>
</dbReference>
<dbReference type="EMBL" id="UZAE01000540">
    <property type="protein sequence ID" value="VDN97262.1"/>
    <property type="molecule type" value="Genomic_DNA"/>
</dbReference>
<keyword evidence="2" id="KW-0238">DNA-binding</keyword>
<dbReference type="PROSITE" id="PS50943">
    <property type="entry name" value="HTH_CROC1"/>
    <property type="match status" value="1"/>
</dbReference>
<gene>
    <name evidence="5" type="ORF">HNAJ_LOCUS1403</name>
</gene>